<dbReference type="AlphaFoldDB" id="A0AAD5XG56"/>
<name>A0AAD5XG56_9FUNG</name>
<sequence length="73" mass="7642">MRVTEVPVVVVAVASPAAASNRDYPETQQEASPVPALSAIHAAEVRDVVDPTDSQPRSNSLHAIARGVSPQNL</sequence>
<dbReference type="EMBL" id="JADGJH010000298">
    <property type="protein sequence ID" value="KAJ3131395.1"/>
    <property type="molecule type" value="Genomic_DNA"/>
</dbReference>
<keyword evidence="3" id="KW-1185">Reference proteome</keyword>
<accession>A0AAD5XG56</accession>
<evidence type="ECO:0000256" key="1">
    <source>
        <dbReference type="SAM" id="MobiDB-lite"/>
    </source>
</evidence>
<feature type="non-terminal residue" evidence="2">
    <location>
        <position position="73"/>
    </location>
</feature>
<feature type="compositionally biased region" description="Polar residues" evidence="1">
    <location>
        <begin position="52"/>
        <end position="61"/>
    </location>
</feature>
<reference evidence="2" key="1">
    <citation type="submission" date="2020-05" db="EMBL/GenBank/DDBJ databases">
        <title>Phylogenomic resolution of chytrid fungi.</title>
        <authorList>
            <person name="Stajich J.E."/>
            <person name="Amses K."/>
            <person name="Simmons R."/>
            <person name="Seto K."/>
            <person name="Myers J."/>
            <person name="Bonds A."/>
            <person name="Quandt C.A."/>
            <person name="Barry K."/>
            <person name="Liu P."/>
            <person name="Grigoriev I."/>
            <person name="Longcore J.E."/>
            <person name="James T.Y."/>
        </authorList>
    </citation>
    <scope>NUCLEOTIDE SEQUENCE</scope>
    <source>
        <strain evidence="2">JEL0513</strain>
    </source>
</reference>
<gene>
    <name evidence="2" type="ORF">HK100_006415</name>
</gene>
<evidence type="ECO:0000313" key="3">
    <source>
        <dbReference type="Proteomes" id="UP001211907"/>
    </source>
</evidence>
<organism evidence="2 3">
    <name type="scientific">Physocladia obscura</name>
    <dbReference type="NCBI Taxonomy" id="109957"/>
    <lineage>
        <taxon>Eukaryota</taxon>
        <taxon>Fungi</taxon>
        <taxon>Fungi incertae sedis</taxon>
        <taxon>Chytridiomycota</taxon>
        <taxon>Chytridiomycota incertae sedis</taxon>
        <taxon>Chytridiomycetes</taxon>
        <taxon>Chytridiales</taxon>
        <taxon>Chytriomycetaceae</taxon>
        <taxon>Physocladia</taxon>
    </lineage>
</organism>
<proteinExistence type="predicted"/>
<comment type="caution">
    <text evidence="2">The sequence shown here is derived from an EMBL/GenBank/DDBJ whole genome shotgun (WGS) entry which is preliminary data.</text>
</comment>
<feature type="region of interest" description="Disordered" evidence="1">
    <location>
        <begin position="48"/>
        <end position="73"/>
    </location>
</feature>
<evidence type="ECO:0000313" key="2">
    <source>
        <dbReference type="EMBL" id="KAJ3131395.1"/>
    </source>
</evidence>
<dbReference type="Proteomes" id="UP001211907">
    <property type="component" value="Unassembled WGS sequence"/>
</dbReference>
<protein>
    <submittedName>
        <fullName evidence="2">Uncharacterized protein</fullName>
    </submittedName>
</protein>